<evidence type="ECO:0000256" key="1">
    <source>
        <dbReference type="SAM" id="MobiDB-lite"/>
    </source>
</evidence>
<keyword evidence="2" id="KW-0472">Membrane</keyword>
<organism evidence="5 6">
    <name type="scientific">Camelliibacillus cellulosilyticus</name>
    <dbReference type="NCBI Taxonomy" id="2174486"/>
    <lineage>
        <taxon>Bacteria</taxon>
        <taxon>Bacillati</taxon>
        <taxon>Bacillota</taxon>
        <taxon>Bacilli</taxon>
        <taxon>Bacillales</taxon>
        <taxon>Sporolactobacillaceae</taxon>
        <taxon>Camelliibacillus</taxon>
    </lineage>
</organism>
<evidence type="ECO:0000259" key="4">
    <source>
        <dbReference type="Pfam" id="PF04536"/>
    </source>
</evidence>
<keyword evidence="3" id="KW-0732">Signal</keyword>
<dbReference type="RefSeq" id="WP_376847540.1">
    <property type="nucleotide sequence ID" value="NZ_JBHSFW010000021.1"/>
</dbReference>
<dbReference type="EMBL" id="JBHSFW010000021">
    <property type="protein sequence ID" value="MFC4620397.1"/>
    <property type="molecule type" value="Genomic_DNA"/>
</dbReference>
<evidence type="ECO:0000313" key="5">
    <source>
        <dbReference type="EMBL" id="MFC4620397.1"/>
    </source>
</evidence>
<dbReference type="Gene3D" id="3.10.310.50">
    <property type="match status" value="1"/>
</dbReference>
<dbReference type="Pfam" id="PF04536">
    <property type="entry name" value="TPM_phosphatase"/>
    <property type="match status" value="1"/>
</dbReference>
<feature type="domain" description="TPM" evidence="4">
    <location>
        <begin position="32"/>
        <end position="155"/>
    </location>
</feature>
<name>A0ABV9GT00_9BACL</name>
<feature type="compositionally biased region" description="Low complexity" evidence="1">
    <location>
        <begin position="246"/>
        <end position="257"/>
    </location>
</feature>
<evidence type="ECO:0000313" key="6">
    <source>
        <dbReference type="Proteomes" id="UP001596022"/>
    </source>
</evidence>
<dbReference type="InterPro" id="IPR007621">
    <property type="entry name" value="TPM_dom"/>
</dbReference>
<keyword evidence="2" id="KW-1133">Transmembrane helix</keyword>
<keyword evidence="2" id="KW-0812">Transmembrane</keyword>
<feature type="signal peptide" evidence="3">
    <location>
        <begin position="1"/>
        <end position="25"/>
    </location>
</feature>
<protein>
    <submittedName>
        <fullName evidence="5">TPM domain-containing protein</fullName>
    </submittedName>
</protein>
<feature type="region of interest" description="Disordered" evidence="1">
    <location>
        <begin position="225"/>
        <end position="257"/>
    </location>
</feature>
<proteinExistence type="predicted"/>
<evidence type="ECO:0000256" key="2">
    <source>
        <dbReference type="SAM" id="Phobius"/>
    </source>
</evidence>
<reference evidence="6" key="1">
    <citation type="journal article" date="2019" name="Int. J. Syst. Evol. Microbiol.">
        <title>The Global Catalogue of Microorganisms (GCM) 10K type strain sequencing project: providing services to taxonomists for standard genome sequencing and annotation.</title>
        <authorList>
            <consortium name="The Broad Institute Genomics Platform"/>
            <consortium name="The Broad Institute Genome Sequencing Center for Infectious Disease"/>
            <person name="Wu L."/>
            <person name="Ma J."/>
        </authorList>
    </citation>
    <scope>NUCLEOTIDE SEQUENCE [LARGE SCALE GENOMIC DNA]</scope>
    <source>
        <strain evidence="6">CGMCC 1.16306</strain>
    </source>
</reference>
<dbReference type="Proteomes" id="UP001596022">
    <property type="component" value="Unassembled WGS sequence"/>
</dbReference>
<evidence type="ECO:0000256" key="3">
    <source>
        <dbReference type="SAM" id="SignalP"/>
    </source>
</evidence>
<keyword evidence="6" id="KW-1185">Reference proteome</keyword>
<gene>
    <name evidence="5" type="ORF">ACFO4N_16980</name>
</gene>
<accession>A0ABV9GT00</accession>
<comment type="caution">
    <text evidence="5">The sequence shown here is derived from an EMBL/GenBank/DDBJ whole genome shotgun (WGS) entry which is preliminary data.</text>
</comment>
<feature type="transmembrane region" description="Helical" evidence="2">
    <location>
        <begin position="172"/>
        <end position="192"/>
    </location>
</feature>
<feature type="chain" id="PRO_5045180844" evidence="3">
    <location>
        <begin position="26"/>
        <end position="257"/>
    </location>
</feature>
<sequence length="257" mass="28485">MKKRSGLFILIAFLMVLSWGTLAKAAPQDQYIYDNAHLLTEQEKADLQALSSKLGQERQTAFIIITVNGTDGKTLKDYVGDFYDNQKPGFDQPEGNTEILAIDMNERDVQLAGFKKAEKYLDDGRQDKIRKAITPDLSDGHYYQAFSTFIQKAHDYMGYKPGVNPDNILFKWWFQISCAIVVAAIIVGLMAYRSGGKVTVNARTYLDSQQSGVVSEYDNFIRKTVTRQRKPSNNSKSGGGGGVTRGGSSFSGSSGKF</sequence>